<dbReference type="EMBL" id="JALIEB010000037">
    <property type="protein sequence ID" value="MCV3274306.1"/>
    <property type="molecule type" value="Genomic_DNA"/>
</dbReference>
<evidence type="ECO:0000313" key="2">
    <source>
        <dbReference type="Proteomes" id="UP001208690"/>
    </source>
</evidence>
<gene>
    <name evidence="1" type="ORF">MUB52_22985</name>
</gene>
<dbReference type="Proteomes" id="UP001208690">
    <property type="component" value="Unassembled WGS sequence"/>
</dbReference>
<evidence type="ECO:0008006" key="3">
    <source>
        <dbReference type="Google" id="ProtNLM"/>
    </source>
</evidence>
<evidence type="ECO:0000313" key="1">
    <source>
        <dbReference type="EMBL" id="MCV3274306.1"/>
    </source>
</evidence>
<sequence length="177" mass="19928">MTSENTEEYQLLSRAAGFLEAARIVADDSGGKPSLVAPIAHLVAHGLEVLLKHWLLRSGTSAKDLQHDYGHDLSKLWPAPKSEPFRKAAEQKATRALYEAKTSGRFLDEEWPEPTSFLEEHINRFSYLHSHNSGYALRYAARENEEVPVPLFFLDVFEPLKDLFVALTHVKTLISDG</sequence>
<protein>
    <recommendedName>
        <fullName evidence="3">HEPN domain-containing protein</fullName>
    </recommendedName>
</protein>
<accession>A0ABT3BL53</accession>
<proteinExistence type="predicted"/>
<organism evidence="1 2">
    <name type="scientific">Roseobacter sinensis</name>
    <dbReference type="NCBI Taxonomy" id="2931391"/>
    <lineage>
        <taxon>Bacteria</taxon>
        <taxon>Pseudomonadati</taxon>
        <taxon>Pseudomonadota</taxon>
        <taxon>Alphaproteobacteria</taxon>
        <taxon>Rhodobacterales</taxon>
        <taxon>Roseobacteraceae</taxon>
        <taxon>Roseobacter</taxon>
    </lineage>
</organism>
<name>A0ABT3BL53_9RHOB</name>
<comment type="caution">
    <text evidence="1">The sequence shown here is derived from an EMBL/GenBank/DDBJ whole genome shotgun (WGS) entry which is preliminary data.</text>
</comment>
<keyword evidence="2" id="KW-1185">Reference proteome</keyword>
<reference evidence="1 2" key="1">
    <citation type="submission" date="2022-04" db="EMBL/GenBank/DDBJ databases">
        <title>Roseobacter sp. WL0113 is a bacterium isolated from neritic sediment.</title>
        <authorList>
            <person name="Wang L."/>
            <person name="He W."/>
            <person name="Zhang D.-F."/>
        </authorList>
    </citation>
    <scope>NUCLEOTIDE SEQUENCE [LARGE SCALE GENOMIC DNA]</scope>
    <source>
        <strain evidence="1 2">WL0113</strain>
    </source>
</reference>